<dbReference type="GO" id="GO:0005634">
    <property type="term" value="C:nucleus"/>
    <property type="evidence" value="ECO:0007669"/>
    <property type="project" value="UniProtKB-SubCell"/>
</dbReference>
<evidence type="ECO:0000256" key="3">
    <source>
        <dbReference type="SAM" id="MobiDB-lite"/>
    </source>
</evidence>
<dbReference type="PROSITE" id="PS50048">
    <property type="entry name" value="ZN2_CY6_FUNGAL_2"/>
    <property type="match status" value="1"/>
</dbReference>
<dbReference type="PANTHER" id="PTHR31001:SF76">
    <property type="entry name" value="ZN(2)-C6 FUNGAL-TYPE DOMAIN-CONTAINING PROTEIN"/>
    <property type="match status" value="1"/>
</dbReference>
<evidence type="ECO:0000256" key="1">
    <source>
        <dbReference type="ARBA" id="ARBA00004123"/>
    </source>
</evidence>
<dbReference type="Proteomes" id="UP000283569">
    <property type="component" value="Unassembled WGS sequence"/>
</dbReference>
<dbReference type="GO" id="GO:0000981">
    <property type="term" value="F:DNA-binding transcription factor activity, RNA polymerase II-specific"/>
    <property type="evidence" value="ECO:0007669"/>
    <property type="project" value="InterPro"/>
</dbReference>
<dbReference type="AlphaFoldDB" id="A0A420TIG8"/>
<feature type="domain" description="Zn(2)-C6 fungal-type" evidence="4">
    <location>
        <begin position="18"/>
        <end position="47"/>
    </location>
</feature>
<proteinExistence type="predicted"/>
<dbReference type="SUPFAM" id="SSF57701">
    <property type="entry name" value="Zn2/Cys6 DNA-binding domain"/>
    <property type="match status" value="1"/>
</dbReference>
<dbReference type="PANTHER" id="PTHR31001">
    <property type="entry name" value="UNCHARACTERIZED TRANSCRIPTIONAL REGULATORY PROTEIN"/>
    <property type="match status" value="1"/>
</dbReference>
<evidence type="ECO:0000313" key="6">
    <source>
        <dbReference type="Proteomes" id="UP000283569"/>
    </source>
</evidence>
<comment type="subcellular location">
    <subcellularLocation>
        <location evidence="1">Nucleus</location>
    </subcellularLocation>
</comment>
<organism evidence="5 6">
    <name type="scientific">Gibberella intermedia</name>
    <name type="common">Bulb rot disease fungus</name>
    <name type="synonym">Fusarium proliferatum</name>
    <dbReference type="NCBI Taxonomy" id="948311"/>
    <lineage>
        <taxon>Eukaryota</taxon>
        <taxon>Fungi</taxon>
        <taxon>Dikarya</taxon>
        <taxon>Ascomycota</taxon>
        <taxon>Pezizomycotina</taxon>
        <taxon>Sordariomycetes</taxon>
        <taxon>Hypocreomycetidae</taxon>
        <taxon>Hypocreales</taxon>
        <taxon>Nectriaceae</taxon>
        <taxon>Fusarium</taxon>
        <taxon>Fusarium fujikuroi species complex</taxon>
    </lineage>
</organism>
<dbReference type="PROSITE" id="PS00463">
    <property type="entry name" value="ZN2_CY6_FUNGAL_1"/>
    <property type="match status" value="1"/>
</dbReference>
<sequence length="743" mass="83474">MSSPPQSSKRVSQRQPKACLECTRRKTRCDKAIPCGRCVRLSKPCSREVVRVSKIERNHRSELTFLHELSESLKTSGGVESALAAIRERRSLLLQGPSPSTIDNSLTSSLARIEHDGLPRDEVARSVISSEALPESMQPLGEGTWEHDSDITPDPPLTQSRDSERHQHAVDFLRIELLAWGRSGGSCFPHIDCQCRSVRPYPEIASITANPHWSGYRHVRPNLALKPSSLTNELARSLVGFHLDNILWHHNVFHAPTFLSQCEHFWTTGTVMHSLWLSLYYAVTAVSAWTALNCVGLWTGPTFDRDLPLQLFRAMVDQLYQEDFAENHSIFSIQAIVLSTRVAHNLGRSDWNATLLGAAIRMAHCMGLHNIRNTTENPSAATAEGWFQCIETEVGRRCWNQLIIQDYFQVPFTETYAINPSQFTTELPINCHDEDMIFQNDTALTINSYPRVLVRMALLMPKLLDSLSSTLPRRSLAETYKLVASSYSALRDIVRHLPPYFTQTPPPESGTGEYMPAWLPFARRSLALSAADKVIMIHRPVLYHAFQVPALTKARKSCVAAAKTIFKEYESISQEGVIPIWTHSAFCVTATIVIGLELLFREAHTDDEASSLRSMMNRTAQSLQSRKSDIIAARCAALIETILLVEEELVVSLMRLFFDGSTAQLPSAQIGIINRMVGGNEIMAKFLAYRPSNIDFGSAQSESWYTDNNFVMDLLQEDQFITNMAENGFIYPNDGDFAFMYAT</sequence>
<evidence type="ECO:0000313" key="5">
    <source>
        <dbReference type="EMBL" id="RKL41312.1"/>
    </source>
</evidence>
<dbReference type="SMART" id="SM00066">
    <property type="entry name" value="GAL4"/>
    <property type="match status" value="1"/>
</dbReference>
<accession>A0A420TIG8</accession>
<dbReference type="InterPro" id="IPR036864">
    <property type="entry name" value="Zn2-C6_fun-type_DNA-bd_sf"/>
</dbReference>
<evidence type="ECO:0000256" key="2">
    <source>
        <dbReference type="ARBA" id="ARBA00023242"/>
    </source>
</evidence>
<protein>
    <recommendedName>
        <fullName evidence="4">Zn(2)-C6 fungal-type domain-containing protein</fullName>
    </recommendedName>
</protein>
<comment type="caution">
    <text evidence="5">The sequence shown here is derived from an EMBL/GenBank/DDBJ whole genome shotgun (WGS) entry which is preliminary data.</text>
</comment>
<dbReference type="GO" id="GO:0008270">
    <property type="term" value="F:zinc ion binding"/>
    <property type="evidence" value="ECO:0007669"/>
    <property type="project" value="InterPro"/>
</dbReference>
<dbReference type="Pfam" id="PF00172">
    <property type="entry name" value="Zn_clus"/>
    <property type="match status" value="1"/>
</dbReference>
<dbReference type="EMBL" id="MRDB01000016">
    <property type="protein sequence ID" value="RKL41312.1"/>
    <property type="molecule type" value="Genomic_DNA"/>
</dbReference>
<feature type="region of interest" description="Disordered" evidence="3">
    <location>
        <begin position="129"/>
        <end position="162"/>
    </location>
</feature>
<evidence type="ECO:0000259" key="4">
    <source>
        <dbReference type="PROSITE" id="PS50048"/>
    </source>
</evidence>
<dbReference type="Gene3D" id="4.10.240.10">
    <property type="entry name" value="Zn(2)-C6 fungal-type DNA-binding domain"/>
    <property type="match status" value="1"/>
</dbReference>
<reference evidence="5 6" key="1">
    <citation type="journal article" date="2018" name="Sci. Rep.">
        <title>Characterisation of pathogen-specific regions and novel effector candidates in Fusarium oxysporum f. sp. cepae.</title>
        <authorList>
            <person name="Armitage A.D."/>
            <person name="Taylor A."/>
            <person name="Sobczyk M.K."/>
            <person name="Baxter L."/>
            <person name="Greenfield B.P."/>
            <person name="Bates H.J."/>
            <person name="Wilson F."/>
            <person name="Jackson A.C."/>
            <person name="Ott S."/>
            <person name="Harrison R.J."/>
            <person name="Clarkson J.P."/>
        </authorList>
    </citation>
    <scope>NUCLEOTIDE SEQUENCE [LARGE SCALE GENOMIC DNA]</scope>
    <source>
        <strain evidence="5 6">Fp_A8</strain>
    </source>
</reference>
<keyword evidence="2" id="KW-0539">Nucleus</keyword>
<dbReference type="InterPro" id="IPR001138">
    <property type="entry name" value="Zn2Cys6_DnaBD"/>
</dbReference>
<dbReference type="CDD" id="cd12148">
    <property type="entry name" value="fungal_TF_MHR"/>
    <property type="match status" value="1"/>
</dbReference>
<name>A0A420TIG8_GIBIN</name>
<dbReference type="CDD" id="cd00067">
    <property type="entry name" value="GAL4"/>
    <property type="match status" value="1"/>
</dbReference>
<dbReference type="InterPro" id="IPR050613">
    <property type="entry name" value="Sec_Metabolite_Reg"/>
</dbReference>
<gene>
    <name evidence="5" type="ORF">BFJ72_g5739</name>
</gene>